<sequence>MNPDDIMITITAVIGGACLLSLFVALLVLAYANQLRRLLRIQRCPTPRPTTLPTQYVLPYVQPGPLVERVGPQPTYPPAQRRATYHQNFSDEFPPRNATLGPSNVPRTPPPTYPTEEAEDYGRYLRARYCTPSPHPVPIHTPNPQRAHFENAQTQIRALVLEQSLHHPGNASPIQIGTPNHKPPAPLVLHTAGTVRVGTPANLAPYSREDSDSDSSDYGGNKPVPEREDDDPLNAHGGDYEWPELGAIDRVILSPYRSQAWELHRLDIKQ</sequence>
<reference evidence="4" key="1">
    <citation type="journal article" date="2017" name="Nat. Ecol. Evol.">
        <title>Genome expansion and lineage-specific genetic innovations in the forest pathogenic fungi Armillaria.</title>
        <authorList>
            <person name="Sipos G."/>
            <person name="Prasanna A.N."/>
            <person name="Walter M.C."/>
            <person name="O'Connor E."/>
            <person name="Balint B."/>
            <person name="Krizsan K."/>
            <person name="Kiss B."/>
            <person name="Hess J."/>
            <person name="Varga T."/>
            <person name="Slot J."/>
            <person name="Riley R."/>
            <person name="Boka B."/>
            <person name="Rigling D."/>
            <person name="Barry K."/>
            <person name="Lee J."/>
            <person name="Mihaltcheva S."/>
            <person name="LaButti K."/>
            <person name="Lipzen A."/>
            <person name="Waldron R."/>
            <person name="Moloney N.M."/>
            <person name="Sperisen C."/>
            <person name="Kredics L."/>
            <person name="Vagvoelgyi C."/>
            <person name="Patrignani A."/>
            <person name="Fitzpatrick D."/>
            <person name="Nagy I."/>
            <person name="Doyle S."/>
            <person name="Anderson J.B."/>
            <person name="Grigoriev I.V."/>
            <person name="Gueldener U."/>
            <person name="Muensterkoetter M."/>
            <person name="Nagy L.G."/>
        </authorList>
    </citation>
    <scope>NUCLEOTIDE SEQUENCE [LARGE SCALE GENOMIC DNA]</scope>
    <source>
        <strain evidence="4">C18/9</strain>
    </source>
</reference>
<evidence type="ECO:0000256" key="2">
    <source>
        <dbReference type="SAM" id="Phobius"/>
    </source>
</evidence>
<evidence type="ECO:0000313" key="3">
    <source>
        <dbReference type="EMBL" id="SJL07044.1"/>
    </source>
</evidence>
<keyword evidence="2" id="KW-0812">Transmembrane</keyword>
<feature type="transmembrane region" description="Helical" evidence="2">
    <location>
        <begin position="6"/>
        <end position="32"/>
    </location>
</feature>
<keyword evidence="4" id="KW-1185">Reference proteome</keyword>
<keyword evidence="2" id="KW-0472">Membrane</keyword>
<evidence type="ECO:0000256" key="1">
    <source>
        <dbReference type="SAM" id="MobiDB-lite"/>
    </source>
</evidence>
<protein>
    <submittedName>
        <fullName evidence="3">Uncharacterized protein</fullName>
    </submittedName>
</protein>
<feature type="region of interest" description="Disordered" evidence="1">
    <location>
        <begin position="89"/>
        <end position="117"/>
    </location>
</feature>
<proteinExistence type="predicted"/>
<dbReference type="AlphaFoldDB" id="A0A284RE81"/>
<evidence type="ECO:0000313" key="4">
    <source>
        <dbReference type="Proteomes" id="UP000219338"/>
    </source>
</evidence>
<accession>A0A284RE81</accession>
<feature type="region of interest" description="Disordered" evidence="1">
    <location>
        <begin position="167"/>
        <end position="187"/>
    </location>
</feature>
<dbReference type="EMBL" id="FUEG01000007">
    <property type="protein sequence ID" value="SJL07044.1"/>
    <property type="molecule type" value="Genomic_DNA"/>
</dbReference>
<organism evidence="3 4">
    <name type="scientific">Armillaria ostoyae</name>
    <name type="common">Armillaria root rot fungus</name>
    <dbReference type="NCBI Taxonomy" id="47428"/>
    <lineage>
        <taxon>Eukaryota</taxon>
        <taxon>Fungi</taxon>
        <taxon>Dikarya</taxon>
        <taxon>Basidiomycota</taxon>
        <taxon>Agaricomycotina</taxon>
        <taxon>Agaricomycetes</taxon>
        <taxon>Agaricomycetidae</taxon>
        <taxon>Agaricales</taxon>
        <taxon>Marasmiineae</taxon>
        <taxon>Physalacriaceae</taxon>
        <taxon>Armillaria</taxon>
    </lineage>
</organism>
<name>A0A284RE81_ARMOS</name>
<dbReference type="Proteomes" id="UP000219338">
    <property type="component" value="Unassembled WGS sequence"/>
</dbReference>
<feature type="region of interest" description="Disordered" evidence="1">
    <location>
        <begin position="200"/>
        <end position="241"/>
    </location>
</feature>
<gene>
    <name evidence="3" type="ORF">ARMOST_10387</name>
</gene>
<keyword evidence="2" id="KW-1133">Transmembrane helix</keyword>